<feature type="domain" description="Essential protein Yae1 N-terminal" evidence="5">
    <location>
        <begin position="46"/>
        <end position="81"/>
    </location>
</feature>
<protein>
    <recommendedName>
        <fullName evidence="5">Essential protein Yae1 N-terminal domain-containing protein</fullName>
    </recommendedName>
</protein>
<evidence type="ECO:0000256" key="3">
    <source>
        <dbReference type="ARBA" id="ARBA00022490"/>
    </source>
</evidence>
<evidence type="ECO:0000313" key="8">
    <source>
        <dbReference type="Proteomes" id="UP001158986"/>
    </source>
</evidence>
<keyword evidence="8" id="KW-1185">Reference proteome</keyword>
<comment type="subcellular location">
    <subcellularLocation>
        <location evidence="2">Cytoplasm</location>
    </subcellularLocation>
    <subcellularLocation>
        <location evidence="1">Nucleus</location>
    </subcellularLocation>
</comment>
<dbReference type="EMBL" id="CAKLCB010000192">
    <property type="protein sequence ID" value="CAH0516666.1"/>
    <property type="molecule type" value="Genomic_DNA"/>
</dbReference>
<dbReference type="PANTHER" id="PTHR18829">
    <property type="entry name" value="PROTEIN YAE1 HOMOLOG"/>
    <property type="match status" value="1"/>
</dbReference>
<sequence>MATPLDTSRHSNDGFQDFLSKDEEHDMLFTQESVALERRMQTLGLRDGLELGKEEMLQEGFDRGFIQGATRSFYYGRLRGALETARACGLFDSIMMTQAQTCMSQLKSLEMDTTTNKVHNDLVTACEVKAKDLLTSIGIDVSTFSH</sequence>
<dbReference type="InterPro" id="IPR019191">
    <property type="entry name" value="Essential_protein_Yae1_N"/>
</dbReference>
<evidence type="ECO:0000256" key="2">
    <source>
        <dbReference type="ARBA" id="ARBA00004496"/>
    </source>
</evidence>
<dbReference type="Proteomes" id="UP001158986">
    <property type="component" value="Unassembled WGS sequence"/>
</dbReference>
<evidence type="ECO:0000313" key="9">
    <source>
        <dbReference type="Proteomes" id="UP001160483"/>
    </source>
</evidence>
<evidence type="ECO:0000313" key="7">
    <source>
        <dbReference type="EMBL" id="CAH0516666.1"/>
    </source>
</evidence>
<dbReference type="PANTHER" id="PTHR18829:SF0">
    <property type="entry name" value="PROTEIN YAE1 HOMOLOG"/>
    <property type="match status" value="1"/>
</dbReference>
<keyword evidence="3" id="KW-0963">Cytoplasm</keyword>
<name>A0AAU9L473_9STRA</name>
<dbReference type="AlphaFoldDB" id="A0AAU9L473"/>
<keyword evidence="4" id="KW-0539">Nucleus</keyword>
<dbReference type="Proteomes" id="UP001160483">
    <property type="component" value="Unassembled WGS sequence"/>
</dbReference>
<evidence type="ECO:0000313" key="6">
    <source>
        <dbReference type="EMBL" id="CAH0479550.1"/>
    </source>
</evidence>
<evidence type="ECO:0000259" key="5">
    <source>
        <dbReference type="Pfam" id="PF09811"/>
    </source>
</evidence>
<reference evidence="6 8" key="1">
    <citation type="submission" date="2021-11" db="EMBL/GenBank/DDBJ databases">
        <authorList>
            <person name="Islam A."/>
            <person name="Islam S."/>
            <person name="Flora M.S."/>
            <person name="Rahman M."/>
            <person name="Ziaur R.M."/>
            <person name="Epstein J.H."/>
            <person name="Hassan M."/>
            <person name="Klassen M."/>
            <person name="Woodard K."/>
            <person name="Webb A."/>
            <person name="Webby R.J."/>
            <person name="El Zowalaty M.E."/>
        </authorList>
    </citation>
    <scope>NUCLEOTIDE SEQUENCE</scope>
    <source>
        <strain evidence="7">Pbs1</strain>
        <strain evidence="6">Pbs3</strain>
    </source>
</reference>
<dbReference type="GO" id="GO:0005634">
    <property type="term" value="C:nucleus"/>
    <property type="evidence" value="ECO:0007669"/>
    <property type="project" value="UniProtKB-SubCell"/>
</dbReference>
<evidence type="ECO:0000256" key="4">
    <source>
        <dbReference type="ARBA" id="ARBA00023242"/>
    </source>
</evidence>
<comment type="caution">
    <text evidence="6">The sequence shown here is derived from an EMBL/GenBank/DDBJ whole genome shotgun (WGS) entry which is preliminary data.</text>
</comment>
<evidence type="ECO:0000256" key="1">
    <source>
        <dbReference type="ARBA" id="ARBA00004123"/>
    </source>
</evidence>
<accession>A0AAU9L473</accession>
<dbReference type="Pfam" id="PF09811">
    <property type="entry name" value="Yae1_N"/>
    <property type="match status" value="1"/>
</dbReference>
<organism evidence="6 9">
    <name type="scientific">Peronospora belbahrii</name>
    <dbReference type="NCBI Taxonomy" id="622444"/>
    <lineage>
        <taxon>Eukaryota</taxon>
        <taxon>Sar</taxon>
        <taxon>Stramenopiles</taxon>
        <taxon>Oomycota</taxon>
        <taxon>Peronosporomycetes</taxon>
        <taxon>Peronosporales</taxon>
        <taxon>Peronosporaceae</taxon>
        <taxon>Peronospora</taxon>
    </lineage>
</organism>
<dbReference type="EMBL" id="CAKKTJ010000319">
    <property type="protein sequence ID" value="CAH0479550.1"/>
    <property type="molecule type" value="Genomic_DNA"/>
</dbReference>
<dbReference type="GO" id="GO:0005737">
    <property type="term" value="C:cytoplasm"/>
    <property type="evidence" value="ECO:0007669"/>
    <property type="project" value="UniProtKB-SubCell"/>
</dbReference>
<proteinExistence type="predicted"/>
<dbReference type="InterPro" id="IPR038881">
    <property type="entry name" value="Yae1-like"/>
</dbReference>
<gene>
    <name evidence="7" type="ORF">PBS001_LOCUS3318</name>
    <name evidence="6" type="ORF">PBS003_LOCUS6185</name>
</gene>